<name>A0A6A6NSF1_9PEZI</name>
<accession>A0A6A6NSF1</accession>
<keyword evidence="6" id="KW-1185">Reference proteome</keyword>
<comment type="similarity">
    <text evidence="1">Belongs to the stanniocalcin family.</text>
</comment>
<evidence type="ECO:0000256" key="1">
    <source>
        <dbReference type="ARBA" id="ARBA00008693"/>
    </source>
</evidence>
<sequence>TCSNPKPNSCAFYDDCLEDECQCGADGYPIGYGLHYCEEFTDAKSQMSDAGKDWVAETMLCLQNELVPWATGSRTGSCTQLKEYAFGTHPECYVNSGLCTLPPTDWIVVVQTVGLQELFGSWGALKASLQAAQGCGKFLAFLVERSIVE</sequence>
<dbReference type="GO" id="GO:0005576">
    <property type="term" value="C:extracellular region"/>
    <property type="evidence" value="ECO:0007669"/>
    <property type="project" value="InterPro"/>
</dbReference>
<organism evidence="5 6">
    <name type="scientific">Lineolata rhizophorae</name>
    <dbReference type="NCBI Taxonomy" id="578093"/>
    <lineage>
        <taxon>Eukaryota</taxon>
        <taxon>Fungi</taxon>
        <taxon>Dikarya</taxon>
        <taxon>Ascomycota</taxon>
        <taxon>Pezizomycotina</taxon>
        <taxon>Dothideomycetes</taxon>
        <taxon>Dothideomycetes incertae sedis</taxon>
        <taxon>Lineolatales</taxon>
        <taxon>Lineolataceae</taxon>
        <taxon>Lineolata</taxon>
    </lineage>
</organism>
<evidence type="ECO:0000313" key="6">
    <source>
        <dbReference type="Proteomes" id="UP000799766"/>
    </source>
</evidence>
<feature type="non-terminal residue" evidence="5">
    <location>
        <position position="1"/>
    </location>
</feature>
<evidence type="ECO:0000256" key="3">
    <source>
        <dbReference type="ARBA" id="ARBA00022702"/>
    </source>
</evidence>
<gene>
    <name evidence="5" type="ORF">BDY21DRAFT_266411</name>
</gene>
<reference evidence="5" key="1">
    <citation type="journal article" date="2020" name="Stud. Mycol.">
        <title>101 Dothideomycetes genomes: a test case for predicting lifestyles and emergence of pathogens.</title>
        <authorList>
            <person name="Haridas S."/>
            <person name="Albert R."/>
            <person name="Binder M."/>
            <person name="Bloem J."/>
            <person name="Labutti K."/>
            <person name="Salamov A."/>
            <person name="Andreopoulos B."/>
            <person name="Baker S."/>
            <person name="Barry K."/>
            <person name="Bills G."/>
            <person name="Bluhm B."/>
            <person name="Cannon C."/>
            <person name="Castanera R."/>
            <person name="Culley D."/>
            <person name="Daum C."/>
            <person name="Ezra D."/>
            <person name="Gonzalez J."/>
            <person name="Henrissat B."/>
            <person name="Kuo A."/>
            <person name="Liang C."/>
            <person name="Lipzen A."/>
            <person name="Lutzoni F."/>
            <person name="Magnuson J."/>
            <person name="Mondo S."/>
            <person name="Nolan M."/>
            <person name="Ohm R."/>
            <person name="Pangilinan J."/>
            <person name="Park H.-J."/>
            <person name="Ramirez L."/>
            <person name="Alfaro M."/>
            <person name="Sun H."/>
            <person name="Tritt A."/>
            <person name="Yoshinaga Y."/>
            <person name="Zwiers L.-H."/>
            <person name="Turgeon B."/>
            <person name="Goodwin S."/>
            <person name="Spatafora J."/>
            <person name="Crous P."/>
            <person name="Grigoriev I."/>
        </authorList>
    </citation>
    <scope>NUCLEOTIDE SEQUENCE</scope>
    <source>
        <strain evidence="5">ATCC 16933</strain>
    </source>
</reference>
<dbReference type="PANTHER" id="PTHR11245">
    <property type="entry name" value="STANNIOCALCIN"/>
    <property type="match status" value="1"/>
</dbReference>
<dbReference type="EMBL" id="MU001692">
    <property type="protein sequence ID" value="KAF2454352.1"/>
    <property type="molecule type" value="Genomic_DNA"/>
</dbReference>
<dbReference type="OrthoDB" id="2251794at2759"/>
<protein>
    <submittedName>
        <fullName evidence="5">Uncharacterized protein</fullName>
    </submittedName>
</protein>
<dbReference type="InterPro" id="IPR004978">
    <property type="entry name" value="Stanniocalcin"/>
</dbReference>
<evidence type="ECO:0000256" key="2">
    <source>
        <dbReference type="ARBA" id="ARBA00011748"/>
    </source>
</evidence>
<feature type="non-terminal residue" evidence="5">
    <location>
        <position position="149"/>
    </location>
</feature>
<keyword evidence="3" id="KW-0372">Hormone</keyword>
<evidence type="ECO:0000313" key="5">
    <source>
        <dbReference type="EMBL" id="KAF2454352.1"/>
    </source>
</evidence>
<dbReference type="Proteomes" id="UP000799766">
    <property type="component" value="Unassembled WGS sequence"/>
</dbReference>
<dbReference type="GO" id="GO:0005179">
    <property type="term" value="F:hormone activity"/>
    <property type="evidence" value="ECO:0007669"/>
    <property type="project" value="UniProtKB-KW"/>
</dbReference>
<keyword evidence="4" id="KW-1015">Disulfide bond</keyword>
<dbReference type="PANTHER" id="PTHR11245:SF6">
    <property type="entry name" value="DUF19 DOMAIN-CONTAINING PROTEIN"/>
    <property type="match status" value="1"/>
</dbReference>
<dbReference type="GO" id="GO:0006874">
    <property type="term" value="P:intracellular calcium ion homeostasis"/>
    <property type="evidence" value="ECO:0007669"/>
    <property type="project" value="TreeGrafter"/>
</dbReference>
<comment type="subunit">
    <text evidence="2">Homodimer; disulfide-linked.</text>
</comment>
<dbReference type="AlphaFoldDB" id="A0A6A6NSF1"/>
<evidence type="ECO:0000256" key="4">
    <source>
        <dbReference type="ARBA" id="ARBA00023157"/>
    </source>
</evidence>
<proteinExistence type="inferred from homology"/>
<dbReference type="Pfam" id="PF03298">
    <property type="entry name" value="Stanniocalcin"/>
    <property type="match status" value="1"/>
</dbReference>